<dbReference type="PANTHER" id="PTHR31589">
    <property type="entry name" value="PROTEIN, PUTATIVE (DUF239)-RELATED-RELATED"/>
    <property type="match status" value="1"/>
</dbReference>
<dbReference type="Proteomes" id="UP000737018">
    <property type="component" value="Unassembled WGS sequence"/>
</dbReference>
<sequence length="270" mass="29977">MKPSSIPSDLKANSSEPDQLFQNWHQSGQCPEATIPIRRTQGNQHPRDLYHFKQRRARLNHSLDGASDGDVLSSHEYATAYLGGNFHGAHATINVWQPTVSNDGEMSIGQIWVVAGPDDKVNTMEAGWRVDYDQKSKLFVYWTNEGNWWLKVNDQPVGYWPSSLFTYLANSATELTWGGEIYNSKIGGVHTKTQMGSGHFPSEGYGKASYFRNIQYVDTNGIFKDVEAGQLTPDATKPSCYNINLQSDTSGGSGTNFYFGGPGYSDKCPK</sequence>
<keyword evidence="3" id="KW-1185">Reference proteome</keyword>
<name>A0A8J4R5Q8_9ROSI</name>
<protein>
    <recommendedName>
        <fullName evidence="1">Neprosin PEP catalytic domain-containing protein</fullName>
    </recommendedName>
</protein>
<dbReference type="InterPro" id="IPR053168">
    <property type="entry name" value="Glutamic_endopeptidase"/>
</dbReference>
<dbReference type="EMBL" id="JRKL02001034">
    <property type="protein sequence ID" value="KAF3966516.1"/>
    <property type="molecule type" value="Genomic_DNA"/>
</dbReference>
<comment type="caution">
    <text evidence="2">The sequence shown here is derived from an EMBL/GenBank/DDBJ whole genome shotgun (WGS) entry which is preliminary data.</text>
</comment>
<dbReference type="PROSITE" id="PS52045">
    <property type="entry name" value="NEPROSIN_PEP_CD"/>
    <property type="match status" value="1"/>
</dbReference>
<gene>
    <name evidence="2" type="ORF">CMV_009399</name>
</gene>
<accession>A0A8J4R5Q8</accession>
<dbReference type="OrthoDB" id="1858978at2759"/>
<evidence type="ECO:0000313" key="2">
    <source>
        <dbReference type="EMBL" id="KAF3966516.1"/>
    </source>
</evidence>
<dbReference type="InterPro" id="IPR004314">
    <property type="entry name" value="Neprosin"/>
</dbReference>
<dbReference type="Gene3D" id="3.90.1320.10">
    <property type="entry name" value="Outer-capsid protein sigma 3, large lobe"/>
    <property type="match status" value="1"/>
</dbReference>
<feature type="domain" description="Neprosin PEP catalytic" evidence="1">
    <location>
        <begin position="65"/>
        <end position="269"/>
    </location>
</feature>
<organism evidence="2 3">
    <name type="scientific">Castanea mollissima</name>
    <name type="common">Chinese chestnut</name>
    <dbReference type="NCBI Taxonomy" id="60419"/>
    <lineage>
        <taxon>Eukaryota</taxon>
        <taxon>Viridiplantae</taxon>
        <taxon>Streptophyta</taxon>
        <taxon>Embryophyta</taxon>
        <taxon>Tracheophyta</taxon>
        <taxon>Spermatophyta</taxon>
        <taxon>Magnoliopsida</taxon>
        <taxon>eudicotyledons</taxon>
        <taxon>Gunneridae</taxon>
        <taxon>Pentapetalae</taxon>
        <taxon>rosids</taxon>
        <taxon>fabids</taxon>
        <taxon>Fagales</taxon>
        <taxon>Fagaceae</taxon>
        <taxon>Castanea</taxon>
    </lineage>
</organism>
<dbReference type="Pfam" id="PF03080">
    <property type="entry name" value="Neprosin"/>
    <property type="match status" value="1"/>
</dbReference>
<evidence type="ECO:0000313" key="3">
    <source>
        <dbReference type="Proteomes" id="UP000737018"/>
    </source>
</evidence>
<reference evidence="2" key="1">
    <citation type="submission" date="2020-03" db="EMBL/GenBank/DDBJ databases">
        <title>Castanea mollissima Vanexum genome sequencing.</title>
        <authorList>
            <person name="Staton M."/>
        </authorList>
    </citation>
    <scope>NUCLEOTIDE SEQUENCE</scope>
    <source>
        <tissue evidence="2">Leaf</tissue>
    </source>
</reference>
<dbReference type="PANTHER" id="PTHR31589:SF221">
    <property type="entry name" value="LIGASE, PUTATIVE (DUF239)-RELATED"/>
    <property type="match status" value="1"/>
</dbReference>
<dbReference type="AlphaFoldDB" id="A0A8J4R5Q8"/>
<proteinExistence type="predicted"/>
<evidence type="ECO:0000259" key="1">
    <source>
        <dbReference type="PROSITE" id="PS52045"/>
    </source>
</evidence>